<dbReference type="Proteomes" id="UP000054466">
    <property type="component" value="Unassembled WGS sequence"/>
</dbReference>
<dbReference type="CDD" id="cd10170">
    <property type="entry name" value="ASKHA_NBD_HSP70"/>
    <property type="match status" value="1"/>
</dbReference>
<dbReference type="InterPro" id="IPR043129">
    <property type="entry name" value="ATPase_NBD"/>
</dbReference>
<dbReference type="AlphaFoldDB" id="A0A0D2CV65"/>
<proteinExistence type="predicted"/>
<dbReference type="VEuPathDB" id="FungiDB:PV07_07303"/>
<dbReference type="PANTHER" id="PTHR42749:SF1">
    <property type="entry name" value="CELL SHAPE-DETERMINING PROTEIN MREB"/>
    <property type="match status" value="1"/>
</dbReference>
<dbReference type="EMBL" id="KN847043">
    <property type="protein sequence ID" value="KIW27574.1"/>
    <property type="molecule type" value="Genomic_DNA"/>
</dbReference>
<dbReference type="HOGENOM" id="CLU_027215_0_0_1"/>
<accession>A0A0D2CV65</accession>
<evidence type="ECO:0000313" key="2">
    <source>
        <dbReference type="EMBL" id="KIW27574.1"/>
    </source>
</evidence>
<protein>
    <submittedName>
        <fullName evidence="2">Uncharacterized protein</fullName>
    </submittedName>
</protein>
<evidence type="ECO:0000256" key="1">
    <source>
        <dbReference type="SAM" id="MobiDB-lite"/>
    </source>
</evidence>
<dbReference type="SUPFAM" id="SSF53067">
    <property type="entry name" value="Actin-like ATPase domain"/>
    <property type="match status" value="1"/>
</dbReference>
<reference evidence="2 3" key="1">
    <citation type="submission" date="2015-01" db="EMBL/GenBank/DDBJ databases">
        <title>The Genome Sequence of Cladophialophora immunda CBS83496.</title>
        <authorList>
            <consortium name="The Broad Institute Genomics Platform"/>
            <person name="Cuomo C."/>
            <person name="de Hoog S."/>
            <person name="Gorbushina A."/>
            <person name="Stielow B."/>
            <person name="Teixiera M."/>
            <person name="Abouelleil A."/>
            <person name="Chapman S.B."/>
            <person name="Priest M."/>
            <person name="Young S.K."/>
            <person name="Wortman J."/>
            <person name="Nusbaum C."/>
            <person name="Birren B."/>
        </authorList>
    </citation>
    <scope>NUCLEOTIDE SEQUENCE [LARGE SCALE GENOMIC DNA]</scope>
    <source>
        <strain evidence="2 3">CBS 83496</strain>
    </source>
</reference>
<dbReference type="GeneID" id="27346497"/>
<sequence length="683" mass="76225">MESSNLLPHLQQLTIRNKDGPSKPGPQSHSTPTQRLHVGIDFGTTTSSICYDEVAGITSLSERALAQNVICEPSDVSSHRIPSVAFVYGDITSNGNTYLVLKLGEFPGDSLSSRLLTKIELMKMALLPTYHETPRDPLSASMLQSLKAQHEDAIRKIQFETMSNQMYTQDPLTGQFEPCTVNSMHDLITLFFNFLWRLTMKHCATTHNMTVENVVNLFQANVHVAVSAPALVQEDYERADRLHDSMLNTYCLLLARAGYPRSTSLLFEAKSAALFHIITNIQRTHTSMTQTQQLHATTVVDIGGGTTDICCLRPDNIDDATVMFGDNFGASTMDGSLKINEVFKELLRTQLPGSVLQLAPEFNGSESDFLEALATQFEREKRTADSHARRCELRVPCRRKPLLYADFFVNGHFFLNPGTMQKIFDNWLQNIFHQVEKEMRDHGLFQPSASIGLTGWGSRPPYILAAFERRYHEKGINVYMVGDFINHPAVAQGNFLALTAQRGALRRVARTTFVTHDDLTSCFGRTHVRNTTNLIDKDDNLNDPAKVFPKTGAFVMENPVFPLSLNIAIKDDTGFGSIEAEGEMKVKLESLERCGFRLETGPNGATVLKFQYSVQICWQGPMTLVVLTVPHTGQMDNPNRNRDLDLVVSLPHSRRSILSNGPPKKCASESLPTNQLVLFEVIA</sequence>
<name>A0A0D2CV65_9EURO</name>
<dbReference type="OrthoDB" id="4161272at2759"/>
<feature type="region of interest" description="Disordered" evidence="1">
    <location>
        <begin position="15"/>
        <end position="36"/>
    </location>
</feature>
<keyword evidence="3" id="KW-1185">Reference proteome</keyword>
<evidence type="ECO:0000313" key="3">
    <source>
        <dbReference type="Proteomes" id="UP000054466"/>
    </source>
</evidence>
<organism evidence="2 3">
    <name type="scientific">Cladophialophora immunda</name>
    <dbReference type="NCBI Taxonomy" id="569365"/>
    <lineage>
        <taxon>Eukaryota</taxon>
        <taxon>Fungi</taxon>
        <taxon>Dikarya</taxon>
        <taxon>Ascomycota</taxon>
        <taxon>Pezizomycotina</taxon>
        <taxon>Eurotiomycetes</taxon>
        <taxon>Chaetothyriomycetidae</taxon>
        <taxon>Chaetothyriales</taxon>
        <taxon>Herpotrichiellaceae</taxon>
        <taxon>Cladophialophora</taxon>
    </lineage>
</organism>
<dbReference type="RefSeq" id="XP_016247790.1">
    <property type="nucleotide sequence ID" value="XM_016394371.1"/>
</dbReference>
<dbReference type="PANTHER" id="PTHR42749">
    <property type="entry name" value="CELL SHAPE-DETERMINING PROTEIN MREB"/>
    <property type="match status" value="1"/>
</dbReference>
<dbReference type="STRING" id="569365.A0A0D2CV65"/>
<feature type="compositionally biased region" description="Polar residues" evidence="1">
    <location>
        <begin position="25"/>
        <end position="34"/>
    </location>
</feature>
<gene>
    <name evidence="2" type="ORF">PV07_07303</name>
</gene>